<feature type="region of interest" description="Disordered" evidence="1">
    <location>
        <begin position="698"/>
        <end position="717"/>
    </location>
</feature>
<feature type="region of interest" description="Disordered" evidence="1">
    <location>
        <begin position="992"/>
        <end position="1019"/>
    </location>
</feature>
<feature type="compositionally biased region" description="Basic and acidic residues" evidence="1">
    <location>
        <begin position="283"/>
        <end position="300"/>
    </location>
</feature>
<feature type="compositionally biased region" description="Polar residues" evidence="1">
    <location>
        <begin position="256"/>
        <end position="278"/>
    </location>
</feature>
<feature type="compositionally biased region" description="Polar residues" evidence="1">
    <location>
        <begin position="161"/>
        <end position="186"/>
    </location>
</feature>
<keyword evidence="3" id="KW-1185">Reference proteome</keyword>
<feature type="compositionally biased region" description="Basic and acidic residues" evidence="1">
    <location>
        <begin position="319"/>
        <end position="334"/>
    </location>
</feature>
<reference evidence="2" key="1">
    <citation type="submission" date="2022-10" db="EMBL/GenBank/DDBJ databases">
        <title>Determination and structural analysis of whole genome sequence of Sarocladium strictum F4-1.</title>
        <authorList>
            <person name="Hu L."/>
            <person name="Jiang Y."/>
        </authorList>
    </citation>
    <scope>NUCLEOTIDE SEQUENCE</scope>
    <source>
        <strain evidence="2">F4-1</strain>
    </source>
</reference>
<protein>
    <submittedName>
        <fullName evidence="2">Uncharacterized protein</fullName>
    </submittedName>
</protein>
<gene>
    <name evidence="2" type="ORF">NLU13_8262</name>
</gene>
<feature type="compositionally biased region" description="Acidic residues" evidence="1">
    <location>
        <begin position="219"/>
        <end position="228"/>
    </location>
</feature>
<feature type="compositionally biased region" description="Basic and acidic residues" evidence="1">
    <location>
        <begin position="998"/>
        <end position="1018"/>
    </location>
</feature>
<organism evidence="2 3">
    <name type="scientific">Sarocladium strictum</name>
    <name type="common">Black bundle disease fungus</name>
    <name type="synonym">Acremonium strictum</name>
    <dbReference type="NCBI Taxonomy" id="5046"/>
    <lineage>
        <taxon>Eukaryota</taxon>
        <taxon>Fungi</taxon>
        <taxon>Dikarya</taxon>
        <taxon>Ascomycota</taxon>
        <taxon>Pezizomycotina</taxon>
        <taxon>Sordariomycetes</taxon>
        <taxon>Hypocreomycetidae</taxon>
        <taxon>Hypocreales</taxon>
        <taxon>Sarocladiaceae</taxon>
        <taxon>Sarocladium</taxon>
    </lineage>
</organism>
<feature type="compositionally biased region" description="Basic and acidic residues" evidence="1">
    <location>
        <begin position="351"/>
        <end position="367"/>
    </location>
</feature>
<comment type="caution">
    <text evidence="2">The sequence shown here is derived from an EMBL/GenBank/DDBJ whole genome shotgun (WGS) entry which is preliminary data.</text>
</comment>
<feature type="compositionally biased region" description="Basic and acidic residues" evidence="1">
    <location>
        <begin position="187"/>
        <end position="198"/>
    </location>
</feature>
<feature type="compositionally biased region" description="Polar residues" evidence="1">
    <location>
        <begin position="93"/>
        <end position="104"/>
    </location>
</feature>
<feature type="region of interest" description="Disordered" evidence="1">
    <location>
        <begin position="1109"/>
        <end position="1145"/>
    </location>
</feature>
<feature type="region of interest" description="Disordered" evidence="1">
    <location>
        <begin position="1"/>
        <end position="389"/>
    </location>
</feature>
<dbReference type="EMBL" id="JAPDFR010000008">
    <property type="protein sequence ID" value="KAK0384174.1"/>
    <property type="molecule type" value="Genomic_DNA"/>
</dbReference>
<dbReference type="Proteomes" id="UP001175261">
    <property type="component" value="Unassembled WGS sequence"/>
</dbReference>
<evidence type="ECO:0000313" key="2">
    <source>
        <dbReference type="EMBL" id="KAK0384174.1"/>
    </source>
</evidence>
<sequence>MMVVQTRSRKKAVVQPKEASPLEAKEKAKAKTTRPTPSAVEKTTKRATAKKIPASAKNTKKSSPPKERSSSEKKKENALINEEPEASPKPLANTRTTRKNQNVVESVIKKTTSKKGEPLDNAAHTTDPEPGHGKLQASSKKAQHLSKRRETPLGGVRRSARNTAAQLPSGHTTMHVSEDMTSGTSKSDAELHIQDRKTSQKTPRKSRGTRQAPYIDHAEESDSNEEPEPVSAAEVKQITPDKRSSPKITRVEKKQSISTPTKKTTKLASPVTNDSVSHSSRRNGVEQEDGRDGDAHRSDFTARGFPRHYRQPTVESDPDEKITKPASGPDDRITEPAFGPDGRITEPASGPDERKTKPASGPDERKTKPASGPAERKTKPAKVVPSVERSQARKSNVFWPFIEQCEEHPITSEILAWLEPSLEADSVVDEDMDFLGFDHSRNLSGLDDPDDPDLLSFGKLRIHTLCNMTTACHQLLARLLDTPWKDPSIGKDELIRLIKAGHCENPEPMYDLQWRKEERTLATWGDGKLAAAFQSLNAQEFKLLEGLAEQGRKPYPSPNESLVTRFVACRIMKLMELWPLGKWVTTDQLCDMVNRISQYDKSRKTVDAVLTTEVVLPIAQRLFKANVLAWCEASDDRRGHWGKPDRPPQQKRLQWDLRNLPDAYDWLMYEVKEPEADDDGGWPWLPKYKQASVGKKKPTFPSCWTEPPPNDSTDDPTKLQRRTILTRNLLSCLAYRFGHILRRLEEEISGRLGGPRAGAVVNPQSELQGPGPKPLMHLCRYERIVDGCAPLGTLKRKKDDPTKPTDIGKSKHLSLFRTRLSTRSQILTIWPASLQEAWSLADTASAGGELEELEKIRLAYVPVHCDPLRNQKLLSALQRLNSSVFYEGRDILGRLITAEDASKPRKRSQRRKVDRWQPPEWYDVLRQTREGVSMWVDCHASFADPQEQAKHKCTAAEAEASNTPATKRQKTAAATTDEEAWRGVMKRVFEPAASASFDSREPLNKRPTKDKDIDKTQDRFGSAYRADLEERMRQHGKKYPEDTESLILAAMQDRGEYFFPGKTEWWEGDGPVERRQWEEELQEETEGKLKGVYGDYVHIECLVKSRPSVNPSAALAQDEAMQEVGASPTRRRVTRGQLKQKALEN</sequence>
<feature type="region of interest" description="Disordered" evidence="1">
    <location>
        <begin position="956"/>
        <end position="979"/>
    </location>
</feature>
<evidence type="ECO:0000313" key="3">
    <source>
        <dbReference type="Proteomes" id="UP001175261"/>
    </source>
</evidence>
<proteinExistence type="predicted"/>
<feature type="compositionally biased region" description="Low complexity" evidence="1">
    <location>
        <begin position="963"/>
        <end position="975"/>
    </location>
</feature>
<name>A0AA39GCS4_SARSR</name>
<evidence type="ECO:0000256" key="1">
    <source>
        <dbReference type="SAM" id="MobiDB-lite"/>
    </source>
</evidence>
<accession>A0AA39GCS4</accession>
<feature type="compositionally biased region" description="Basic and acidic residues" evidence="1">
    <location>
        <begin position="64"/>
        <end position="77"/>
    </location>
</feature>
<dbReference type="AlphaFoldDB" id="A0AA39GCS4"/>
<feature type="compositionally biased region" description="Basic and acidic residues" evidence="1">
    <location>
        <begin position="239"/>
        <end position="255"/>
    </location>
</feature>